<dbReference type="EMBL" id="CP001213">
    <property type="protein sequence ID" value="ACL29656.1"/>
    <property type="molecule type" value="Genomic_DNA"/>
</dbReference>
<dbReference type="KEGG" id="bla:BLA_1371"/>
<evidence type="ECO:0000313" key="2">
    <source>
        <dbReference type="Proteomes" id="UP000002456"/>
    </source>
</evidence>
<organism evidence="1 2">
    <name type="scientific">Bifidobacterium animalis subsp. lactis (strain AD011)</name>
    <dbReference type="NCBI Taxonomy" id="442563"/>
    <lineage>
        <taxon>Bacteria</taxon>
        <taxon>Bacillati</taxon>
        <taxon>Actinomycetota</taxon>
        <taxon>Actinomycetes</taxon>
        <taxon>Bifidobacteriales</taxon>
        <taxon>Bifidobacteriaceae</taxon>
        <taxon>Bifidobacterium</taxon>
    </lineage>
</organism>
<proteinExistence type="predicted"/>
<protein>
    <submittedName>
        <fullName evidence="1">Uncharacterized protein</fullName>
    </submittedName>
</protein>
<name>B8DUH7_BIFA0</name>
<dbReference type="AlphaFoldDB" id="B8DUH7"/>
<keyword evidence="2" id="KW-1185">Reference proteome</keyword>
<sequence length="39" mass="4308">MTAGTGIAGDFHEIIGKMPPGSWRMALENRHVSPYRLLP</sequence>
<dbReference type="Proteomes" id="UP000002456">
    <property type="component" value="Chromosome"/>
</dbReference>
<accession>B8DUH7</accession>
<evidence type="ECO:0000313" key="1">
    <source>
        <dbReference type="EMBL" id="ACL29656.1"/>
    </source>
</evidence>
<dbReference type="HOGENOM" id="CLU_3305409_0_0_11"/>
<reference evidence="1 2" key="1">
    <citation type="journal article" date="2009" name="J. Bacteriol.">
        <title>Genome sequence of the probiotic bacterium Bifidobacterium animalis subsp. lactis AD011.</title>
        <authorList>
            <person name="Kim J.F."/>
            <person name="Jeong H."/>
            <person name="Yu D.S."/>
            <person name="Choi S.-H."/>
            <person name="Hur C.-G."/>
            <person name="Park M.-S."/>
            <person name="Yoon S.H."/>
            <person name="Kim D.-W."/>
            <person name="Ji G.E."/>
            <person name="Park H.-S."/>
            <person name="Oh T.K."/>
        </authorList>
    </citation>
    <scope>NUCLEOTIDE SEQUENCE [LARGE SCALE GENOMIC DNA]</scope>
    <source>
        <strain evidence="1 2">AD011</strain>
    </source>
</reference>
<gene>
    <name evidence="1" type="ordered locus">BLA_1371</name>
</gene>